<dbReference type="InterPro" id="IPR013207">
    <property type="entry name" value="LGFP"/>
</dbReference>
<protein>
    <submittedName>
        <fullName evidence="1">Uncharacterized protein</fullName>
    </submittedName>
</protein>
<accession>A0AA40DSQ7</accession>
<dbReference type="Pfam" id="PF08310">
    <property type="entry name" value="LGFP"/>
    <property type="match status" value="2"/>
</dbReference>
<name>A0AA40DSQ7_9PEZI</name>
<organism evidence="1 2">
    <name type="scientific">Lasiosphaeris hirsuta</name>
    <dbReference type="NCBI Taxonomy" id="260670"/>
    <lineage>
        <taxon>Eukaryota</taxon>
        <taxon>Fungi</taxon>
        <taxon>Dikarya</taxon>
        <taxon>Ascomycota</taxon>
        <taxon>Pezizomycotina</taxon>
        <taxon>Sordariomycetes</taxon>
        <taxon>Sordariomycetidae</taxon>
        <taxon>Sordariales</taxon>
        <taxon>Lasiosphaeriaceae</taxon>
        <taxon>Lasiosphaeris</taxon>
    </lineage>
</organism>
<evidence type="ECO:0000313" key="2">
    <source>
        <dbReference type="Proteomes" id="UP001172102"/>
    </source>
</evidence>
<reference evidence="1" key="1">
    <citation type="submission" date="2023-06" db="EMBL/GenBank/DDBJ databases">
        <title>Genome-scale phylogeny and comparative genomics of the fungal order Sordariales.</title>
        <authorList>
            <consortium name="Lawrence Berkeley National Laboratory"/>
            <person name="Hensen N."/>
            <person name="Bonometti L."/>
            <person name="Westerberg I."/>
            <person name="Brannstrom I.O."/>
            <person name="Guillou S."/>
            <person name="Cros-Aarteil S."/>
            <person name="Calhoun S."/>
            <person name="Haridas S."/>
            <person name="Kuo A."/>
            <person name="Mondo S."/>
            <person name="Pangilinan J."/>
            <person name="Riley R."/>
            <person name="Labutti K."/>
            <person name="Andreopoulos B."/>
            <person name="Lipzen A."/>
            <person name="Chen C."/>
            <person name="Yanf M."/>
            <person name="Daum C."/>
            <person name="Ng V."/>
            <person name="Clum A."/>
            <person name="Steindorff A."/>
            <person name="Ohm R."/>
            <person name="Martin F."/>
            <person name="Silar P."/>
            <person name="Natvig D."/>
            <person name="Lalanne C."/>
            <person name="Gautier V."/>
            <person name="Ament-Velasquez S.L."/>
            <person name="Kruys A."/>
            <person name="Hutchinson M.I."/>
            <person name="Powell A.J."/>
            <person name="Barry K."/>
            <person name="Miller A.N."/>
            <person name="Grigoriev I.V."/>
            <person name="Debuchy R."/>
            <person name="Gladieux P."/>
            <person name="Thoren M.H."/>
            <person name="Johannesson H."/>
        </authorList>
    </citation>
    <scope>NUCLEOTIDE SEQUENCE</scope>
    <source>
        <strain evidence="1">SMH4607-1</strain>
    </source>
</reference>
<proteinExistence type="predicted"/>
<keyword evidence="2" id="KW-1185">Reference proteome</keyword>
<dbReference type="AlphaFoldDB" id="A0AA40DSQ7"/>
<gene>
    <name evidence="1" type="ORF">B0H67DRAFT_586856</name>
</gene>
<evidence type="ECO:0000313" key="1">
    <source>
        <dbReference type="EMBL" id="KAK0712041.1"/>
    </source>
</evidence>
<dbReference type="Proteomes" id="UP001172102">
    <property type="component" value="Unassembled WGS sequence"/>
</dbReference>
<sequence length="664" mass="73363">MSTIFDFQFRAMTVQNPDGTLKTTLPSGCSTVQESFGTVVKMGSGNTSAIKVDIANRSIAEAPGLFFTALFAVDTNFTGEQYLLSCGSRLAFTIKLVGDGKSVVLAAETVDKENELHAVGPFSRLAIPVGQFVAVDVIYYLNTLCMSTLTTVGSASTYQAKCHGFGPNSAIKVSGPVTPPSYLQIAGRDTTSHLFVGKMVKMRLRFATPTAADLVGISQQMKTPHWYITTRSEMEHRDIGSAVAPEALNISTGNDRWTQEHERGVVIYHPGATSAYEVYGVILRRFRQIADNLVHADGIMAQYMGLLTSGEIPADGSGGRMNTFQRGAILWTQATGAYEVYGLPWDEYNRTGGLSRWGYPLEPRTKVQPPGLSGGYRQKFQNCHWYIRDIPPNTFSALGPGFEVHGQILWKFLQAGGLDRWGLPTTHELDADGPKDENGVPRTVKYSAFDRCRIYWSPSTGPQVLEGDILNKWLELGGPRSPLGMPTGDALAVEAVAGEKAQPFENGVICVYGAGKETLRVVYPFYFIMDGIRTENVDYNLLNPWDETDTWFTIRVRQGGRVVLDWRMPDNNTRDYANSTWYPVFRQVPVRLVPHLGEQITMEAHVYDNENASYRELGAWTLTFDAANAWGFKDSPDIGAWGWGPQGSVNTFYGQIQQDVPVVR</sequence>
<comment type="caution">
    <text evidence="1">The sequence shown here is derived from an EMBL/GenBank/DDBJ whole genome shotgun (WGS) entry which is preliminary data.</text>
</comment>
<dbReference type="EMBL" id="JAUKUA010000005">
    <property type="protein sequence ID" value="KAK0712041.1"/>
    <property type="molecule type" value="Genomic_DNA"/>
</dbReference>